<gene>
    <name evidence="17" type="primary">LOC114453902</name>
</gene>
<keyword evidence="3 15" id="KW-0812">Transmembrane</keyword>
<dbReference type="InterPro" id="IPR016187">
    <property type="entry name" value="CTDL_fold"/>
</dbReference>
<evidence type="ECO:0000256" key="11">
    <source>
        <dbReference type="ARBA" id="ARBA00023136"/>
    </source>
</evidence>
<feature type="compositionally biased region" description="Pro residues" evidence="14">
    <location>
        <begin position="585"/>
        <end position="596"/>
    </location>
</feature>
<dbReference type="InterPro" id="IPR016186">
    <property type="entry name" value="C-type_lectin-like/link_sf"/>
</dbReference>
<evidence type="ECO:0000256" key="6">
    <source>
        <dbReference type="ARBA" id="ARBA00022737"/>
    </source>
</evidence>
<feature type="compositionally biased region" description="Gly residues" evidence="14">
    <location>
        <begin position="526"/>
        <end position="535"/>
    </location>
</feature>
<dbReference type="PANTHER" id="PTHR37456:SF5">
    <property type="entry name" value="COLLAGEN TYPE XIII ALPHA 1 CHAIN"/>
    <property type="match status" value="1"/>
</dbReference>
<feature type="region of interest" description="Disordered" evidence="14">
    <location>
        <begin position="455"/>
        <end position="600"/>
    </location>
</feature>
<organism evidence="17 18">
    <name type="scientific">Gouania willdenowi</name>
    <name type="common">Blunt-snouted clingfish</name>
    <name type="synonym">Lepadogaster willdenowi</name>
    <dbReference type="NCBI Taxonomy" id="441366"/>
    <lineage>
        <taxon>Eukaryota</taxon>
        <taxon>Metazoa</taxon>
        <taxon>Chordata</taxon>
        <taxon>Craniata</taxon>
        <taxon>Vertebrata</taxon>
        <taxon>Euteleostomi</taxon>
        <taxon>Actinopterygii</taxon>
        <taxon>Neopterygii</taxon>
        <taxon>Teleostei</taxon>
        <taxon>Neoteleostei</taxon>
        <taxon>Acanthomorphata</taxon>
        <taxon>Ovalentaria</taxon>
        <taxon>Blenniimorphae</taxon>
        <taxon>Blenniiformes</taxon>
        <taxon>Gobiesocoidei</taxon>
        <taxon>Gobiesocidae</taxon>
        <taxon>Gobiesocinae</taxon>
        <taxon>Gouania</taxon>
    </lineage>
</organism>
<evidence type="ECO:0000256" key="2">
    <source>
        <dbReference type="ARBA" id="ARBA00017460"/>
    </source>
</evidence>
<evidence type="ECO:0000313" key="17">
    <source>
        <dbReference type="Ensembl" id="ENSGWIP00000045757.1"/>
    </source>
</evidence>
<protein>
    <recommendedName>
        <fullName evidence="2">Collectin-12</fullName>
    </recommendedName>
</protein>
<dbReference type="GO" id="GO:0030246">
    <property type="term" value="F:carbohydrate binding"/>
    <property type="evidence" value="ECO:0007669"/>
    <property type="project" value="UniProtKB-KW"/>
</dbReference>
<reference evidence="17" key="2">
    <citation type="submission" date="2025-08" db="UniProtKB">
        <authorList>
            <consortium name="Ensembl"/>
        </authorList>
    </citation>
    <scope>IDENTIFICATION</scope>
</reference>
<evidence type="ECO:0000259" key="16">
    <source>
        <dbReference type="PROSITE" id="PS50041"/>
    </source>
</evidence>
<dbReference type="GO" id="GO:0005581">
    <property type="term" value="C:collagen trimer"/>
    <property type="evidence" value="ECO:0007669"/>
    <property type="project" value="UniProtKB-KW"/>
</dbReference>
<evidence type="ECO:0000256" key="4">
    <source>
        <dbReference type="ARBA" id="ARBA00022723"/>
    </source>
</evidence>
<dbReference type="Gene3D" id="1.20.5.320">
    <property type="entry name" value="6-Phosphogluconate Dehydrogenase, domain 3"/>
    <property type="match status" value="1"/>
</dbReference>
<dbReference type="InterPro" id="IPR001304">
    <property type="entry name" value="C-type_lectin-like"/>
</dbReference>
<evidence type="ECO:0000256" key="1">
    <source>
        <dbReference type="ARBA" id="ARBA00004606"/>
    </source>
</evidence>
<reference evidence="17" key="1">
    <citation type="submission" date="2020-06" db="EMBL/GenBank/DDBJ databases">
        <authorList>
            <consortium name="Wellcome Sanger Institute Data Sharing"/>
        </authorList>
    </citation>
    <scope>NUCLEOTIDE SEQUENCE [LARGE SCALE GENOMIC DNA]</scope>
</reference>
<comment type="subcellular location">
    <subcellularLocation>
        <location evidence="1">Membrane</location>
        <topology evidence="1">Single-pass type II membrane protein</topology>
    </subcellularLocation>
</comment>
<dbReference type="PROSITE" id="PS50041">
    <property type="entry name" value="C_TYPE_LECTIN_2"/>
    <property type="match status" value="1"/>
</dbReference>
<accession>A0A8C5NCR3</accession>
<feature type="transmembrane region" description="Helical" evidence="15">
    <location>
        <begin position="64"/>
        <end position="85"/>
    </location>
</feature>
<evidence type="ECO:0000256" key="15">
    <source>
        <dbReference type="SAM" id="Phobius"/>
    </source>
</evidence>
<dbReference type="AlphaFoldDB" id="A0A8C5NCR3"/>
<dbReference type="InterPro" id="IPR058762">
    <property type="entry name" value="COLEC12_dom"/>
</dbReference>
<evidence type="ECO:0000256" key="8">
    <source>
        <dbReference type="ARBA" id="ARBA00022968"/>
    </source>
</evidence>
<dbReference type="InterPro" id="IPR008160">
    <property type="entry name" value="Collagen"/>
</dbReference>
<keyword evidence="8" id="KW-0735">Signal-anchor</keyword>
<dbReference type="Pfam" id="PF00059">
    <property type="entry name" value="Lectin_C"/>
    <property type="match status" value="1"/>
</dbReference>
<keyword evidence="4" id="KW-0479">Metal-binding</keyword>
<dbReference type="PANTHER" id="PTHR37456">
    <property type="entry name" value="SI:CH211-266K2.1"/>
    <property type="match status" value="1"/>
</dbReference>
<evidence type="ECO:0000256" key="3">
    <source>
        <dbReference type="ARBA" id="ARBA00022692"/>
    </source>
</evidence>
<keyword evidence="7" id="KW-0106">Calcium</keyword>
<feature type="domain" description="C-type lectin" evidence="16">
    <location>
        <begin position="633"/>
        <end position="743"/>
    </location>
</feature>
<dbReference type="Gene3D" id="3.10.100.10">
    <property type="entry name" value="Mannose-Binding Protein A, subunit A"/>
    <property type="match status" value="1"/>
</dbReference>
<keyword evidence="10" id="KW-0176">Collagen</keyword>
<keyword evidence="9 15" id="KW-1133">Transmembrane helix</keyword>
<dbReference type="SMART" id="SM00034">
    <property type="entry name" value="CLECT"/>
    <property type="match status" value="1"/>
</dbReference>
<keyword evidence="6" id="KW-0677">Repeat</keyword>
<evidence type="ECO:0000256" key="5">
    <source>
        <dbReference type="ARBA" id="ARBA00022734"/>
    </source>
</evidence>
<feature type="coiled-coil region" evidence="13">
    <location>
        <begin position="238"/>
        <end position="272"/>
    </location>
</feature>
<dbReference type="Pfam" id="PF01391">
    <property type="entry name" value="Collagen"/>
    <property type="match status" value="2"/>
</dbReference>
<feature type="compositionally biased region" description="Low complexity" evidence="14">
    <location>
        <begin position="557"/>
        <end position="584"/>
    </location>
</feature>
<evidence type="ECO:0000256" key="9">
    <source>
        <dbReference type="ARBA" id="ARBA00022989"/>
    </source>
</evidence>
<evidence type="ECO:0000313" key="18">
    <source>
        <dbReference type="Proteomes" id="UP000694680"/>
    </source>
</evidence>
<dbReference type="Pfam" id="PF26004">
    <property type="entry name" value="COLEC12"/>
    <property type="match status" value="1"/>
</dbReference>
<dbReference type="InterPro" id="IPR033989">
    <property type="entry name" value="CD209-like_CTLD"/>
</dbReference>
<evidence type="ECO:0000256" key="7">
    <source>
        <dbReference type="ARBA" id="ARBA00022837"/>
    </source>
</evidence>
<keyword evidence="5" id="KW-0430">Lectin</keyword>
<evidence type="ECO:0000256" key="13">
    <source>
        <dbReference type="SAM" id="Coils"/>
    </source>
</evidence>
<dbReference type="InterPro" id="IPR050938">
    <property type="entry name" value="Collagen_Structural_Proteins"/>
</dbReference>
<evidence type="ECO:0000256" key="10">
    <source>
        <dbReference type="ARBA" id="ARBA00023119"/>
    </source>
</evidence>
<sequence length="757" mass="82929">MVGCAESDSDPHRFYESQNAMSDDFADEEDVQYFGYKRFGIQEGVEGPQCTKCKNDCAVKTSVALLYVLCILLATAVAVLAYIVVQQVDSVSEGIKSCGGKIIAVETVLKKLDDESSEVDMNNTDITIVKHNIRVLGRQLSAVEQRLQGNQLTVNQLQSINEDVQRSQNYVRELLNINTATLRGVNSTLQLNDNSIERLQGDTDRLHREIQQQVEVQNQALVSITSLNLTVDQQRSLITALQLSIDDTNQAIQEMQSNFQGLEQIARQTRSDNQWLRGKVEELQDLSSNISSLAKANNDGLEDVGSQLADMSIQLQNTRSLTDTHDKTLKELMDQQTDFENFSSSKFEQFEALQRETELNMYRVTGNVSFTAQLLGAINLEMNELRSCCDTVGHNSDLLLNLNSSIRDMRTDATNLRSRQEELGIILEKEVSSLSIVMEEMKLVDKAHSNLITNFTILQGPPGPRGQRGDKGPQGPSGSKGQKGDKGYKGTPGLQGPKGEQGSPGPIGPPGLKGLPGVPGSPGPKGSRGSGGRAGPPGSKGEPGSAGVPGRDGQHGPQGAQGPPGIRGPIGPAGEQGPRGLAGPVGPPGPIGPPGEPGVQVLSEPLELQDEPTKAEPDVIPRISECPLGWEKFRDSCYFFSKFALNFDEAKASCESKSAQLLIINDHEEQGWLIHKTNYSYWMGLTYWEEENKWRWLDGTEPTIKLWKAGHSSRLPGGVCAHLLFDGFWDDYLCQYSLNYICEKELRTCTLTHLCLF</sequence>
<keyword evidence="13" id="KW-0175">Coiled coil</keyword>
<evidence type="ECO:0000256" key="14">
    <source>
        <dbReference type="SAM" id="MobiDB-lite"/>
    </source>
</evidence>
<dbReference type="SUPFAM" id="SSF56436">
    <property type="entry name" value="C-type lectin-like"/>
    <property type="match status" value="1"/>
</dbReference>
<dbReference type="Proteomes" id="UP000694680">
    <property type="component" value="Chromosome 20"/>
</dbReference>
<dbReference type="Ensembl" id="ENSGWIT00000049551.1">
    <property type="protein sequence ID" value="ENSGWIP00000045757.1"/>
    <property type="gene ID" value="ENSGWIG00000022644.1"/>
</dbReference>
<name>A0A8C5NCR3_GOUWI</name>
<keyword evidence="12" id="KW-0675">Receptor</keyword>
<keyword evidence="18" id="KW-1185">Reference proteome</keyword>
<dbReference type="CDD" id="cd03590">
    <property type="entry name" value="CLECT_DC-SIGN_like"/>
    <property type="match status" value="1"/>
</dbReference>
<keyword evidence="11 15" id="KW-0472">Membrane</keyword>
<proteinExistence type="predicted"/>
<evidence type="ECO:0000256" key="12">
    <source>
        <dbReference type="ARBA" id="ARBA00023170"/>
    </source>
</evidence>
<reference evidence="17" key="3">
    <citation type="submission" date="2025-09" db="UniProtKB">
        <authorList>
            <consortium name="Ensembl"/>
        </authorList>
    </citation>
    <scope>IDENTIFICATION</scope>
</reference>